<gene>
    <name evidence="2" type="ORF">SGN30_11110</name>
</gene>
<dbReference type="EMBL" id="JAWWMZ010000003">
    <property type="protein sequence ID" value="MDX4953965.1"/>
    <property type="molecule type" value="Genomic_DNA"/>
</dbReference>
<comment type="caution">
    <text evidence="2">The sequence shown here is derived from an EMBL/GenBank/DDBJ whole genome shotgun (WGS) entry which is preliminary data.</text>
</comment>
<sequence length="129" mass="14316">MKSFLAFALIAGSACLAHASEPVLHWSITTFDSQGQQINTFRHSSHSMTWMQLRLICDPTRASHFPVETVSALVEVRPFANGGPPTGRVLRSAEITCDEIRSDSKALTKRIPVPRTPPAKTQEIVNFWN</sequence>
<keyword evidence="1" id="KW-0732">Signal</keyword>
<evidence type="ECO:0000313" key="2">
    <source>
        <dbReference type="EMBL" id="MDX4953965.1"/>
    </source>
</evidence>
<dbReference type="Proteomes" id="UP001287445">
    <property type="component" value="Unassembled WGS sequence"/>
</dbReference>
<evidence type="ECO:0000313" key="3">
    <source>
        <dbReference type="Proteomes" id="UP001287445"/>
    </source>
</evidence>
<dbReference type="RefSeq" id="WP_141833914.1">
    <property type="nucleotide sequence ID" value="NZ_CANENH010000010.1"/>
</dbReference>
<name>A0AAJ2R1A3_DELAC</name>
<evidence type="ECO:0000256" key="1">
    <source>
        <dbReference type="SAM" id="SignalP"/>
    </source>
</evidence>
<reference evidence="2" key="1">
    <citation type="submission" date="2023-11" db="EMBL/GenBank/DDBJ databases">
        <title>Identification and selenium tolerance of Delftia acidovorans R3-25.</title>
        <authorList>
            <person name="Zhang S."/>
            <person name="Liu Y."/>
            <person name="Guo Y."/>
        </authorList>
    </citation>
    <scope>NUCLEOTIDE SEQUENCE</scope>
    <source>
        <strain evidence="2">R3-25</strain>
    </source>
</reference>
<feature type="signal peptide" evidence="1">
    <location>
        <begin position="1"/>
        <end position="19"/>
    </location>
</feature>
<organism evidence="2 3">
    <name type="scientific">Delftia acidovorans</name>
    <name type="common">Pseudomonas acidovorans</name>
    <name type="synonym">Comamonas acidovorans</name>
    <dbReference type="NCBI Taxonomy" id="80866"/>
    <lineage>
        <taxon>Bacteria</taxon>
        <taxon>Pseudomonadati</taxon>
        <taxon>Pseudomonadota</taxon>
        <taxon>Betaproteobacteria</taxon>
        <taxon>Burkholderiales</taxon>
        <taxon>Comamonadaceae</taxon>
        <taxon>Delftia</taxon>
    </lineage>
</organism>
<protein>
    <submittedName>
        <fullName evidence="2">Uncharacterized protein</fullName>
    </submittedName>
</protein>
<proteinExistence type="predicted"/>
<dbReference type="AlphaFoldDB" id="A0AAJ2R1A3"/>
<feature type="chain" id="PRO_5042498464" evidence="1">
    <location>
        <begin position="20"/>
        <end position="129"/>
    </location>
</feature>
<accession>A0AAJ2R1A3</accession>
<dbReference type="PROSITE" id="PS51257">
    <property type="entry name" value="PROKAR_LIPOPROTEIN"/>
    <property type="match status" value="1"/>
</dbReference>